<dbReference type="AlphaFoldDB" id="A0A0F4QGL2"/>
<dbReference type="PATRIC" id="fig|43658.5.peg.3746"/>
<dbReference type="RefSeq" id="WP_046006320.1">
    <property type="nucleotide sequence ID" value="NZ_JXYA01000043.1"/>
</dbReference>
<keyword evidence="3" id="KW-1185">Reference proteome</keyword>
<name>A0A0F4QGL2_9GAMM</name>
<dbReference type="GO" id="GO:0008168">
    <property type="term" value="F:methyltransferase activity"/>
    <property type="evidence" value="ECO:0007669"/>
    <property type="project" value="UniProtKB-KW"/>
</dbReference>
<dbReference type="CDD" id="cd02440">
    <property type="entry name" value="AdoMet_MTases"/>
    <property type="match status" value="1"/>
</dbReference>
<evidence type="ECO:0000259" key="1">
    <source>
        <dbReference type="Pfam" id="PF08242"/>
    </source>
</evidence>
<dbReference type="OrthoDB" id="8558926at2"/>
<evidence type="ECO:0000313" key="3">
    <source>
        <dbReference type="Proteomes" id="UP000033452"/>
    </source>
</evidence>
<organism evidence="2 3">
    <name type="scientific">Pseudoalteromonas rubra</name>
    <dbReference type="NCBI Taxonomy" id="43658"/>
    <lineage>
        <taxon>Bacteria</taxon>
        <taxon>Pseudomonadati</taxon>
        <taxon>Pseudomonadota</taxon>
        <taxon>Gammaproteobacteria</taxon>
        <taxon>Alteromonadales</taxon>
        <taxon>Pseudoalteromonadaceae</taxon>
        <taxon>Pseudoalteromonas</taxon>
    </lineage>
</organism>
<dbReference type="Pfam" id="PF08242">
    <property type="entry name" value="Methyltransf_12"/>
    <property type="match status" value="1"/>
</dbReference>
<reference evidence="2 3" key="1">
    <citation type="journal article" date="2015" name="BMC Genomics">
        <title>Genome mining reveals unlocked bioactive potential of marine Gram-negative bacteria.</title>
        <authorList>
            <person name="Machado H."/>
            <person name="Sonnenschein E.C."/>
            <person name="Melchiorsen J."/>
            <person name="Gram L."/>
        </authorList>
    </citation>
    <scope>NUCLEOTIDE SEQUENCE [LARGE SCALE GENOMIC DNA]</scope>
    <source>
        <strain evidence="2 3">S2471</strain>
    </source>
</reference>
<comment type="caution">
    <text evidence="2">The sequence shown here is derived from an EMBL/GenBank/DDBJ whole genome shotgun (WGS) entry which is preliminary data.</text>
</comment>
<dbReference type="EMBL" id="JXYA01000043">
    <property type="protein sequence ID" value="KJZ06863.1"/>
    <property type="molecule type" value="Genomic_DNA"/>
</dbReference>
<protein>
    <submittedName>
        <fullName evidence="2">SAM-dependent methyltransferase</fullName>
    </submittedName>
</protein>
<dbReference type="Gene3D" id="3.40.50.150">
    <property type="entry name" value="Vaccinia Virus protein VP39"/>
    <property type="match status" value="1"/>
</dbReference>
<feature type="domain" description="Methyltransferase type 12" evidence="1">
    <location>
        <begin position="45"/>
        <end position="139"/>
    </location>
</feature>
<dbReference type="InterPro" id="IPR013217">
    <property type="entry name" value="Methyltransf_12"/>
</dbReference>
<keyword evidence="2" id="KW-0808">Transferase</keyword>
<dbReference type="GO" id="GO:0032259">
    <property type="term" value="P:methylation"/>
    <property type="evidence" value="ECO:0007669"/>
    <property type="project" value="UniProtKB-KW"/>
</dbReference>
<sequence length="221" mass="24753">MPSFTQDEATHYDSRIERLVPGYQLLHELVQAQLQTLLPEQAQILIVGAGTGKEVLQLAESNPNWTFIVQDVSDDMLAIADQNFTNLGLSSRVTIHSGPLSPGQYQADIALCLLVMHFVADDGAKLALLESIHSNLKPGKHLLLADLMKPETQFERESQLKHCRAMGLTHIGEERMRHNLEHEFYPLDRMRLAELLDESGFSTAQMFFKALGFSGLACIRQ</sequence>
<gene>
    <name evidence="2" type="ORF">TW77_17735</name>
</gene>
<proteinExistence type="predicted"/>
<keyword evidence="2" id="KW-0489">Methyltransferase</keyword>
<evidence type="ECO:0000313" key="2">
    <source>
        <dbReference type="EMBL" id="KJZ06863.1"/>
    </source>
</evidence>
<dbReference type="InterPro" id="IPR029063">
    <property type="entry name" value="SAM-dependent_MTases_sf"/>
</dbReference>
<dbReference type="SUPFAM" id="SSF53335">
    <property type="entry name" value="S-adenosyl-L-methionine-dependent methyltransferases"/>
    <property type="match status" value="1"/>
</dbReference>
<accession>A0A0F4QGL2</accession>
<dbReference type="Proteomes" id="UP000033452">
    <property type="component" value="Unassembled WGS sequence"/>
</dbReference>